<dbReference type="Gene3D" id="1.10.510.10">
    <property type="entry name" value="Transferase(Phosphotransferase) domain 1"/>
    <property type="match status" value="1"/>
</dbReference>
<dbReference type="SUPFAM" id="SSF49899">
    <property type="entry name" value="Concanavalin A-like lectins/glucanases"/>
    <property type="match status" value="1"/>
</dbReference>
<evidence type="ECO:0000256" key="2">
    <source>
        <dbReference type="ARBA" id="ARBA00007606"/>
    </source>
</evidence>
<reference evidence="6 7" key="1">
    <citation type="submission" date="2019-11" db="EMBL/GenBank/DDBJ databases">
        <title>Whole genome sequence of Oryza granulata.</title>
        <authorList>
            <person name="Li W."/>
        </authorList>
    </citation>
    <scope>NUCLEOTIDE SEQUENCE [LARGE SCALE GENOMIC DNA]</scope>
    <source>
        <strain evidence="7">cv. Menghai</strain>
        <tissue evidence="6">Leaf</tissue>
    </source>
</reference>
<organism evidence="6 7">
    <name type="scientific">Oryza meyeriana var. granulata</name>
    <dbReference type="NCBI Taxonomy" id="110450"/>
    <lineage>
        <taxon>Eukaryota</taxon>
        <taxon>Viridiplantae</taxon>
        <taxon>Streptophyta</taxon>
        <taxon>Embryophyta</taxon>
        <taxon>Tracheophyta</taxon>
        <taxon>Spermatophyta</taxon>
        <taxon>Magnoliopsida</taxon>
        <taxon>Liliopsida</taxon>
        <taxon>Poales</taxon>
        <taxon>Poaceae</taxon>
        <taxon>BOP clade</taxon>
        <taxon>Oryzoideae</taxon>
        <taxon>Oryzeae</taxon>
        <taxon>Oryzinae</taxon>
        <taxon>Oryza</taxon>
        <taxon>Oryza meyeriana</taxon>
    </lineage>
</organism>
<dbReference type="InterPro" id="IPR001220">
    <property type="entry name" value="Legume_lectin_dom"/>
</dbReference>
<dbReference type="Gene3D" id="2.60.120.200">
    <property type="match status" value="1"/>
</dbReference>
<dbReference type="EMBL" id="SPHZ02000006">
    <property type="protein sequence ID" value="KAF0910551.1"/>
    <property type="molecule type" value="Genomic_DNA"/>
</dbReference>
<feature type="domain" description="Legume lectin" evidence="5">
    <location>
        <begin position="103"/>
        <end position="301"/>
    </location>
</feature>
<dbReference type="OrthoDB" id="782726at2759"/>
<comment type="subcellular location">
    <subcellularLocation>
        <location evidence="1">Cell membrane</location>
        <topology evidence="1">Single-pass type I membrane protein</topology>
    </subcellularLocation>
</comment>
<gene>
    <name evidence="6" type="ORF">E2562_002993</name>
</gene>
<evidence type="ECO:0000313" key="6">
    <source>
        <dbReference type="EMBL" id="KAF0910551.1"/>
    </source>
</evidence>
<dbReference type="Pfam" id="PF00139">
    <property type="entry name" value="Lectin_legB"/>
    <property type="match status" value="1"/>
</dbReference>
<dbReference type="Proteomes" id="UP000479710">
    <property type="component" value="Unassembled WGS sequence"/>
</dbReference>
<dbReference type="GO" id="GO:0005886">
    <property type="term" value="C:plasma membrane"/>
    <property type="evidence" value="ECO:0007669"/>
    <property type="project" value="UniProtKB-SubCell"/>
</dbReference>
<evidence type="ECO:0000256" key="1">
    <source>
        <dbReference type="ARBA" id="ARBA00004251"/>
    </source>
</evidence>
<dbReference type="FunFam" id="2.60.120.200:FF:000112">
    <property type="entry name" value="L-type lectin-domain containing receptor kinase V.9"/>
    <property type="match status" value="1"/>
</dbReference>
<comment type="caution">
    <text evidence="6">The sequence shown here is derived from an EMBL/GenBank/DDBJ whole genome shotgun (WGS) entry which is preliminary data.</text>
</comment>
<keyword evidence="4" id="KW-0430">Lectin</keyword>
<sequence>METVDPRLRNGYVKEEVELVLKLGLLCSHPLASARPSMRQVVHYLNGDMEFPELNTVQVGFSMTNLLKNEGPNPDAMSPISSFLVPSVFHCINLVASSASVNQFAFEGFAGANLSLEGAATVTPSGLLKLTNDKHTKGRAFYPIPICFHSPPNGGATSATFVFAIVSDHAKLSDHGLAFLVAPSKSLSATTRAQYLGLMNISDNGKASNHVFSVELDTVLSPELHDIDRNHVGIDVNSLQSVQSHTAGYYDDSAGAFMNLTLMSRKVMQVWEDYNGQHMVLNVTLAPLDVSKPKKPLLSTSRR</sequence>
<keyword evidence="3" id="KW-1003">Cell membrane</keyword>
<keyword evidence="3" id="KW-0472">Membrane</keyword>
<keyword evidence="7" id="KW-1185">Reference proteome</keyword>
<protein>
    <recommendedName>
        <fullName evidence="5">Legume lectin domain-containing protein</fullName>
    </recommendedName>
</protein>
<dbReference type="CDD" id="cd06899">
    <property type="entry name" value="lectin_legume_LecRK_Arcelin_ConA"/>
    <property type="match status" value="1"/>
</dbReference>
<proteinExistence type="inferred from homology"/>
<evidence type="ECO:0000256" key="3">
    <source>
        <dbReference type="ARBA" id="ARBA00022475"/>
    </source>
</evidence>
<comment type="similarity">
    <text evidence="2">Belongs to the leguminous lectin family.</text>
</comment>
<dbReference type="InterPro" id="IPR013320">
    <property type="entry name" value="ConA-like_dom_sf"/>
</dbReference>
<name>A0A6G1DDR0_9ORYZ</name>
<dbReference type="InterPro" id="IPR050258">
    <property type="entry name" value="Leguminous_Lectin"/>
</dbReference>
<dbReference type="PANTHER" id="PTHR32401:SF50">
    <property type="entry name" value="OS07G0133000 PROTEIN"/>
    <property type="match status" value="1"/>
</dbReference>
<dbReference type="AlphaFoldDB" id="A0A6G1DDR0"/>
<evidence type="ECO:0000259" key="5">
    <source>
        <dbReference type="Pfam" id="PF00139"/>
    </source>
</evidence>
<accession>A0A6G1DDR0</accession>
<evidence type="ECO:0000313" key="7">
    <source>
        <dbReference type="Proteomes" id="UP000479710"/>
    </source>
</evidence>
<dbReference type="PANTHER" id="PTHR32401">
    <property type="entry name" value="CONCANAVALIN A-LIKE LECTIN FAMILY PROTEIN"/>
    <property type="match status" value="1"/>
</dbReference>
<dbReference type="GO" id="GO:0030246">
    <property type="term" value="F:carbohydrate binding"/>
    <property type="evidence" value="ECO:0007669"/>
    <property type="project" value="UniProtKB-KW"/>
</dbReference>
<evidence type="ECO:0000256" key="4">
    <source>
        <dbReference type="ARBA" id="ARBA00022734"/>
    </source>
</evidence>